<dbReference type="GO" id="GO:0008440">
    <property type="term" value="F:inositol-1,4,5-trisphosphate 3-kinase activity"/>
    <property type="evidence" value="ECO:0007669"/>
    <property type="project" value="TreeGrafter"/>
</dbReference>
<feature type="compositionally biased region" description="Basic and acidic residues" evidence="5">
    <location>
        <begin position="489"/>
        <end position="514"/>
    </location>
</feature>
<dbReference type="SUPFAM" id="SSF56104">
    <property type="entry name" value="SAICAR synthase-like"/>
    <property type="match status" value="1"/>
</dbReference>
<feature type="region of interest" description="Disordered" evidence="5">
    <location>
        <begin position="1"/>
        <end position="29"/>
    </location>
</feature>
<dbReference type="GO" id="GO:0000824">
    <property type="term" value="F:inositol-1,4,5,6-tetrakisphosphate 3-kinase activity"/>
    <property type="evidence" value="ECO:0007669"/>
    <property type="project" value="TreeGrafter"/>
</dbReference>
<evidence type="ECO:0000256" key="2">
    <source>
        <dbReference type="ARBA" id="ARBA00022679"/>
    </source>
</evidence>
<dbReference type="InterPro" id="IPR005522">
    <property type="entry name" value="IPK"/>
</dbReference>
<dbReference type="Gene3D" id="3.30.470.160">
    <property type="entry name" value="Inositol polyphosphate kinase"/>
    <property type="match status" value="1"/>
</dbReference>
<evidence type="ECO:0000256" key="3">
    <source>
        <dbReference type="ARBA" id="ARBA00022777"/>
    </source>
</evidence>
<gene>
    <name evidence="6" type="ORF">HYFRA_00002500</name>
</gene>
<evidence type="ECO:0000313" key="6">
    <source>
        <dbReference type="EMBL" id="CAG8960962.1"/>
    </source>
</evidence>
<comment type="similarity">
    <text evidence="1 4">Belongs to the inositol phosphokinase (IPK) family.</text>
</comment>
<feature type="region of interest" description="Disordered" evidence="5">
    <location>
        <begin position="464"/>
        <end position="691"/>
    </location>
</feature>
<feature type="compositionally biased region" description="Polar residues" evidence="5">
    <location>
        <begin position="781"/>
        <end position="790"/>
    </location>
</feature>
<evidence type="ECO:0000256" key="5">
    <source>
        <dbReference type="SAM" id="MobiDB-lite"/>
    </source>
</evidence>
<dbReference type="EC" id="2.7.-.-" evidence="4"/>
<sequence length="1411" mass="157074">SLRASRSSQHHVASHRPRRQFWPTPRHNSTRRTYLCQPLRPNACGILSSPFASEQHLSHSINVSLLMSSFPVPDPVASTAQVRPVQDQDHEAGQDVSSKEHNGLATPPSHPKPMSLLTQALAATPSVSSTPSHPQYIPQFTSTPLPHSPTETQWNLRRANTEGSNQKPLSKMAIPTSNSQAHSRPAASQGTTSMANATELIFRDRDGFDALISNPRQLFSRARGRGTSLERTEKEKRVQQVPKGPCSTNAGDTGMTTPPPQSPSTDDPITSNIPIEGPRAEYRLWRDAPHQNKNAEKTWSISSQGVKDSHYGQVEKSVTEALAGVEHSNRSRKTSHTLGFFKEGLPEEKQTRRELKNRGRSKDGSISQLRTSGDQEQGKHRDGKGTYGREKTIIIQGLKSVSGDPLPSPLEQEEDQAQQTQAESVDATKACASIEDGDGYFNSQHSSEPIPGALKRMPTQLLAEIRKHHNLTPGNENGSSFSRSIPVTESERTRDDGEGIHSVIDRHHDARSEGEDTDSHDEGSELTQTKHTDEEEDSGEEQISSALFVPHQTPHESPESTTGDYGGPENLRSHEQNKLDRTNSQQWLEKHEVPSYEVDSQYIGQDAKSQGGIRVPQIIDKEPSGVTDVSETDHDQESHDDGLSSATGDDTDDPELTPTGSLKTGLGAGLSKAKRQKSHVDTQQPQPSPKQPLEAIELIPYKHQVGGHTTMWRFSKRAVCKQLNNRENEFYEQVERYHPRLLNFLPRYIGVLNVTFEKQNRRRSYKKDPQDAAADREGVTMGSQEQSNGRQVGDDTNRNQSSGDRPEHTRMISQSIKSSSVPIPTVTFANNRHIIPTSFLQPHPYAIDPQNRSKSDSAALRKLIQDQPQTQPPLPEKEFTFRPTLSDKHAVSWGATTVNKKLRNEVFGEAFLQQPIPIHRHKRPASQQRSLPHRHKQNLRPSNSESSLQAAQGTRTPNQTGEESIRRRVLKTAAEKRRNVSSNHSQDQPQEQATSKALGEEESDPDFEDKAGTSAPEPEIARNNQGGPTKKPKRRYSSGGLRRKPSKVEEGRGHLKYFEEADDAGYKGDVEEDVFAMDPEPPSTATATPELDNKNSASEKLTVETDQVHCQLHLPTKDTAVVAPDNIVSAQYLNTPRPVNPKEAQTPSGSRVEYFLLLEDLTAGMKRPCIMDLKMGTRQYGVEANEKKQKSQRQKCGATTSKELGVRLCGLQVWDVQSQTYVFQDKYFGRDLKAGQEFQNALTRFLYDGVDYSSVLRHIPAILHKLRHLEVLIRSLVGYRFYAASLLMFYDGDVEDATDDDTDCTTTTEKEPSGRKKGIDFKIADFANCVTKEDLRSNDRPCPPRHPELPDMGFLRGLKSLKAYFLAIQKEYSHQGSPTNDMEFNGNGCRDGALYDGLDDLDDDDEGGISY</sequence>
<evidence type="ECO:0000313" key="7">
    <source>
        <dbReference type="Proteomes" id="UP000696280"/>
    </source>
</evidence>
<dbReference type="GO" id="GO:0005737">
    <property type="term" value="C:cytoplasm"/>
    <property type="evidence" value="ECO:0007669"/>
    <property type="project" value="TreeGrafter"/>
</dbReference>
<dbReference type="PANTHER" id="PTHR12400:SF21">
    <property type="entry name" value="KINASE"/>
    <property type="match status" value="1"/>
</dbReference>
<dbReference type="GO" id="GO:0046854">
    <property type="term" value="P:phosphatidylinositol phosphate biosynthetic process"/>
    <property type="evidence" value="ECO:0007669"/>
    <property type="project" value="TreeGrafter"/>
</dbReference>
<dbReference type="InterPro" id="IPR038286">
    <property type="entry name" value="IPK_sf"/>
</dbReference>
<proteinExistence type="inferred from homology"/>
<protein>
    <recommendedName>
        <fullName evidence="4">Kinase</fullName>
        <ecNumber evidence="4">2.7.-.-</ecNumber>
    </recommendedName>
</protein>
<feature type="compositionally biased region" description="Polar residues" evidence="5">
    <location>
        <begin position="246"/>
        <end position="255"/>
    </location>
</feature>
<feature type="compositionally biased region" description="Basic and acidic residues" evidence="5">
    <location>
        <begin position="571"/>
        <end position="581"/>
    </location>
</feature>
<feature type="region of interest" description="Disordered" evidence="5">
    <location>
        <begin position="759"/>
        <end position="818"/>
    </location>
</feature>
<feature type="compositionally biased region" description="Basic and acidic residues" evidence="5">
    <location>
        <begin position="631"/>
        <end position="642"/>
    </location>
</feature>
<feature type="compositionally biased region" description="Basic and acidic residues" evidence="5">
    <location>
        <begin position="228"/>
        <end position="238"/>
    </location>
</feature>
<evidence type="ECO:0000256" key="1">
    <source>
        <dbReference type="ARBA" id="ARBA00007374"/>
    </source>
</evidence>
<feature type="compositionally biased region" description="Basic and acidic residues" evidence="5">
    <location>
        <begin position="376"/>
        <end position="392"/>
    </location>
</feature>
<dbReference type="Pfam" id="PF03770">
    <property type="entry name" value="IPK"/>
    <property type="match status" value="1"/>
</dbReference>
<dbReference type="OrthoDB" id="2573163at2759"/>
<feature type="compositionally biased region" description="Polar residues" evidence="5">
    <location>
        <begin position="364"/>
        <end position="375"/>
    </location>
</feature>
<dbReference type="Proteomes" id="UP000696280">
    <property type="component" value="Unassembled WGS sequence"/>
</dbReference>
<comment type="caution">
    <text evidence="6">The sequence shown here is derived from an EMBL/GenBank/DDBJ whole genome shotgun (WGS) entry which is preliminary data.</text>
</comment>
<dbReference type="EMBL" id="CAJVRL010000103">
    <property type="protein sequence ID" value="CAG8960962.1"/>
    <property type="molecule type" value="Genomic_DNA"/>
</dbReference>
<feature type="compositionally biased region" description="Basic and acidic residues" evidence="5">
    <location>
        <begin position="344"/>
        <end position="363"/>
    </location>
</feature>
<feature type="compositionally biased region" description="Basic and acidic residues" evidence="5">
    <location>
        <begin position="1046"/>
        <end position="1060"/>
    </location>
</feature>
<evidence type="ECO:0000256" key="4">
    <source>
        <dbReference type="RuleBase" id="RU363090"/>
    </source>
</evidence>
<feature type="region of interest" description="Disordered" evidence="5">
    <location>
        <begin position="222"/>
        <end position="271"/>
    </location>
</feature>
<feature type="region of interest" description="Disordered" evidence="5">
    <location>
        <begin position="76"/>
        <end position="114"/>
    </location>
</feature>
<reference evidence="6" key="1">
    <citation type="submission" date="2021-07" db="EMBL/GenBank/DDBJ databases">
        <authorList>
            <person name="Durling M."/>
        </authorList>
    </citation>
    <scope>NUCLEOTIDE SEQUENCE</scope>
</reference>
<keyword evidence="2 4" id="KW-0808">Transferase</keyword>
<feature type="compositionally biased region" description="Basic residues" evidence="5">
    <location>
        <begin position="1030"/>
        <end position="1045"/>
    </location>
</feature>
<name>A0A9N9LBA6_9HELO</name>
<dbReference type="GO" id="GO:0032958">
    <property type="term" value="P:inositol phosphate biosynthetic process"/>
    <property type="evidence" value="ECO:0007669"/>
    <property type="project" value="InterPro"/>
</dbReference>
<feature type="compositionally biased region" description="Basic and acidic residues" evidence="5">
    <location>
        <begin position="520"/>
        <end position="533"/>
    </location>
</feature>
<feature type="compositionally biased region" description="Polar residues" evidence="5">
    <location>
        <begin position="939"/>
        <end position="962"/>
    </location>
</feature>
<feature type="compositionally biased region" description="Basic and acidic residues" evidence="5">
    <location>
        <begin position="86"/>
        <end position="102"/>
    </location>
</feature>
<organism evidence="6 7">
    <name type="scientific">Hymenoscyphus fraxineus</name>
    <dbReference type="NCBI Taxonomy" id="746836"/>
    <lineage>
        <taxon>Eukaryota</taxon>
        <taxon>Fungi</taxon>
        <taxon>Dikarya</taxon>
        <taxon>Ascomycota</taxon>
        <taxon>Pezizomycotina</taxon>
        <taxon>Leotiomycetes</taxon>
        <taxon>Helotiales</taxon>
        <taxon>Helotiaceae</taxon>
        <taxon>Hymenoscyphus</taxon>
    </lineage>
</organism>
<keyword evidence="3 4" id="KW-0418">Kinase</keyword>
<feature type="region of interest" description="Disordered" evidence="5">
    <location>
        <begin position="324"/>
        <end position="428"/>
    </location>
</feature>
<dbReference type="PANTHER" id="PTHR12400">
    <property type="entry name" value="INOSITOL POLYPHOSPHATE KINASE"/>
    <property type="match status" value="1"/>
</dbReference>
<feature type="non-terminal residue" evidence="6">
    <location>
        <position position="1411"/>
    </location>
</feature>
<feature type="compositionally biased region" description="Basic residues" evidence="5">
    <location>
        <begin position="8"/>
        <end position="19"/>
    </location>
</feature>
<feature type="compositionally biased region" description="Polar residues" evidence="5">
    <location>
        <begin position="980"/>
        <end position="995"/>
    </location>
</feature>
<feature type="region of interest" description="Disordered" evidence="5">
    <location>
        <begin position="914"/>
        <end position="1060"/>
    </location>
</feature>
<dbReference type="GO" id="GO:0005634">
    <property type="term" value="C:nucleus"/>
    <property type="evidence" value="ECO:0007669"/>
    <property type="project" value="TreeGrafter"/>
</dbReference>
<feature type="compositionally biased region" description="Basic and acidic residues" evidence="5">
    <location>
        <begin position="766"/>
        <end position="778"/>
    </location>
</feature>
<feature type="region of interest" description="Disordered" evidence="5">
    <location>
        <begin position="161"/>
        <end position="192"/>
    </location>
</feature>
<feature type="compositionally biased region" description="Polar residues" evidence="5">
    <location>
        <begin position="472"/>
        <end position="487"/>
    </location>
</feature>
<feature type="compositionally biased region" description="Polar residues" evidence="5">
    <location>
        <begin position="175"/>
        <end position="192"/>
    </location>
</feature>
<keyword evidence="7" id="KW-1185">Reference proteome</keyword>
<accession>A0A9N9LBA6</accession>